<evidence type="ECO:0000313" key="5">
    <source>
        <dbReference type="EMBL" id="NYI04890.1"/>
    </source>
</evidence>
<feature type="compositionally biased region" description="Gly residues" evidence="3">
    <location>
        <begin position="121"/>
        <end position="130"/>
    </location>
</feature>
<dbReference type="GO" id="GO:0005976">
    <property type="term" value="P:polysaccharide metabolic process"/>
    <property type="evidence" value="ECO:0007669"/>
    <property type="project" value="TreeGrafter"/>
</dbReference>
<evidence type="ECO:0000313" key="6">
    <source>
        <dbReference type="Proteomes" id="UP000567795"/>
    </source>
</evidence>
<feature type="active site" description="Charge relay system" evidence="1">
    <location>
        <position position="274"/>
    </location>
</feature>
<accession>A0A852ZUC6</accession>
<dbReference type="InterPro" id="IPR039069">
    <property type="entry name" value="CE7"/>
</dbReference>
<dbReference type="PANTHER" id="PTHR40111:SF1">
    <property type="entry name" value="CEPHALOSPORIN-C DEACETYLASE"/>
    <property type="match status" value="1"/>
</dbReference>
<evidence type="ECO:0000256" key="1">
    <source>
        <dbReference type="PIRSR" id="PIRSR639069-1"/>
    </source>
</evidence>
<feature type="active site" description="Nucleophile" evidence="1">
    <location>
        <position position="188"/>
    </location>
</feature>
<feature type="domain" description="Acetyl xylan esterase" evidence="4">
    <location>
        <begin position="2"/>
        <end position="320"/>
    </location>
</feature>
<comment type="caution">
    <text evidence="5">The sequence shown here is derived from an EMBL/GenBank/DDBJ whole genome shotgun (WGS) entry which is preliminary data.</text>
</comment>
<dbReference type="Proteomes" id="UP000567795">
    <property type="component" value="Unassembled WGS sequence"/>
</dbReference>
<sequence>MFVDMPLAQLREYRPERSEPAGFDAFWERTLKEARGHALAPAFTELGDTHLASVRVHDASFAGFGGHRIGGWLLVPAGAAEPLPCVVQYIGYGGGRGLPHDWLLWPAAGYATFVMDTRGQGAGGWSGGGTPDPTPGSGPETPGKLTRGALDPDEYYYRRLYTDAVRAVEAARSHPAVDGGRIVVTGGSQGGGIALAAAALADGVRAAMIDVPFMTHVRHAVEITDDEPYGELSRFFRSQPHLVDTVLDTIDHVDGLNMAARATVPALFSVALRDPITPASTVFAAYNHYAGPKDIRVWPYNGHEGGGAHQKTEQLRWLAELPLS</sequence>
<dbReference type="RefSeq" id="WP_179813722.1">
    <property type="nucleotide sequence ID" value="NZ_JACBZD010000001.1"/>
</dbReference>
<dbReference type="Pfam" id="PF05448">
    <property type="entry name" value="AXE1"/>
    <property type="match status" value="1"/>
</dbReference>
<gene>
    <name evidence="5" type="ORF">FHU37_001833</name>
</gene>
<feature type="binding site" evidence="2">
    <location>
        <position position="92"/>
    </location>
    <ligand>
        <name>substrate</name>
    </ligand>
</feature>
<name>A0A852ZUC6_9ACTN</name>
<evidence type="ECO:0000256" key="2">
    <source>
        <dbReference type="PIRSR" id="PIRSR639069-2"/>
    </source>
</evidence>
<organism evidence="5 6">
    <name type="scientific">Allostreptomyces psammosilenae</name>
    <dbReference type="NCBI Taxonomy" id="1892865"/>
    <lineage>
        <taxon>Bacteria</taxon>
        <taxon>Bacillati</taxon>
        <taxon>Actinomycetota</taxon>
        <taxon>Actinomycetes</taxon>
        <taxon>Kitasatosporales</taxon>
        <taxon>Streptomycetaceae</taxon>
        <taxon>Allostreptomyces</taxon>
    </lineage>
</organism>
<dbReference type="EMBL" id="JACBZD010000001">
    <property type="protein sequence ID" value="NYI04890.1"/>
    <property type="molecule type" value="Genomic_DNA"/>
</dbReference>
<keyword evidence="6" id="KW-1185">Reference proteome</keyword>
<dbReference type="PANTHER" id="PTHR40111">
    <property type="entry name" value="CEPHALOSPORIN-C DEACETYLASE"/>
    <property type="match status" value="1"/>
</dbReference>
<proteinExistence type="predicted"/>
<reference evidence="5 6" key="1">
    <citation type="submission" date="2020-07" db="EMBL/GenBank/DDBJ databases">
        <title>Sequencing the genomes of 1000 actinobacteria strains.</title>
        <authorList>
            <person name="Klenk H.-P."/>
        </authorList>
    </citation>
    <scope>NUCLEOTIDE SEQUENCE [LARGE SCALE GENOMIC DNA]</scope>
    <source>
        <strain evidence="5 6">DSM 42178</strain>
    </source>
</reference>
<dbReference type="Gene3D" id="3.40.50.1820">
    <property type="entry name" value="alpha/beta hydrolase"/>
    <property type="match status" value="1"/>
</dbReference>
<dbReference type="EC" id="3.1.1.41" evidence="5"/>
<dbReference type="InterPro" id="IPR008391">
    <property type="entry name" value="AXE1_dom"/>
</dbReference>
<evidence type="ECO:0000259" key="4">
    <source>
        <dbReference type="Pfam" id="PF05448"/>
    </source>
</evidence>
<protein>
    <submittedName>
        <fullName evidence="5">Cephalosporin-C deacetylase</fullName>
        <ecNumber evidence="5">3.1.1.41</ecNumber>
    </submittedName>
</protein>
<feature type="active site" description="Charge relay system" evidence="1">
    <location>
        <position position="303"/>
    </location>
</feature>
<dbReference type="InterPro" id="IPR029058">
    <property type="entry name" value="AB_hydrolase_fold"/>
</dbReference>
<dbReference type="AlphaFoldDB" id="A0A852ZUC6"/>
<dbReference type="SUPFAM" id="SSF53474">
    <property type="entry name" value="alpha/beta-Hydrolases"/>
    <property type="match status" value="1"/>
</dbReference>
<dbReference type="GO" id="GO:0047739">
    <property type="term" value="F:cephalosporin-C deacetylase activity"/>
    <property type="evidence" value="ECO:0007669"/>
    <property type="project" value="UniProtKB-EC"/>
</dbReference>
<evidence type="ECO:0000256" key="3">
    <source>
        <dbReference type="SAM" id="MobiDB-lite"/>
    </source>
</evidence>
<feature type="region of interest" description="Disordered" evidence="3">
    <location>
        <begin position="121"/>
        <end position="145"/>
    </location>
</feature>
<keyword evidence="5" id="KW-0378">Hydrolase</keyword>